<protein>
    <submittedName>
        <fullName evidence="2">Alkyl hydroperoxide reductase</fullName>
    </submittedName>
</protein>
<organism evidence="2 3">
    <name type="scientific">Verrucomicrobia subdivision 6 bacterium BACL9 MAG-120507-bin52</name>
    <dbReference type="NCBI Taxonomy" id="1655590"/>
    <lineage>
        <taxon>Bacteria</taxon>
        <taxon>Pseudomonadati</taxon>
        <taxon>Verrucomicrobiota</taxon>
        <taxon>Verrucomicrobiia</taxon>
        <taxon>Verrucomicrobiales</taxon>
        <taxon>Verrucomicrobia subdivision 6</taxon>
    </lineage>
</organism>
<dbReference type="Proteomes" id="UP000051269">
    <property type="component" value="Unassembled WGS sequence"/>
</dbReference>
<dbReference type="InterPro" id="IPR013740">
    <property type="entry name" value="Redoxin"/>
</dbReference>
<dbReference type="GO" id="GO:0016491">
    <property type="term" value="F:oxidoreductase activity"/>
    <property type="evidence" value="ECO:0007669"/>
    <property type="project" value="InterPro"/>
</dbReference>
<dbReference type="Pfam" id="PF08534">
    <property type="entry name" value="Redoxin"/>
    <property type="match status" value="1"/>
</dbReference>
<dbReference type="Gene3D" id="3.40.30.10">
    <property type="entry name" value="Glutaredoxin"/>
    <property type="match status" value="1"/>
</dbReference>
<evidence type="ECO:0000259" key="1">
    <source>
        <dbReference type="PROSITE" id="PS51352"/>
    </source>
</evidence>
<dbReference type="InterPro" id="IPR036249">
    <property type="entry name" value="Thioredoxin-like_sf"/>
</dbReference>
<dbReference type="PANTHER" id="PTHR43640">
    <property type="entry name" value="OS07G0260300 PROTEIN"/>
    <property type="match status" value="1"/>
</dbReference>
<sequence length="191" mass="20467">MARTASTQRLILGGPTPDFSLPDATGKTWSKPDCAGGKPMVIVFACNHCPYVVHIRDSLGRLASEYLAKGISFVAINSNDFAQYPEDAPGKMPAFAQAGGWTFPYLIDASQAVAHAWHAACTPDIFVISQDGKLVYAGQFDSTRPKSDTVATGDDLRAVLQAIVSHQPIPSPQIPSLGCNIKWKPGNEPKQ</sequence>
<dbReference type="PANTHER" id="PTHR43640:SF1">
    <property type="entry name" value="THIOREDOXIN-DEPENDENT PEROXIREDOXIN"/>
    <property type="match status" value="1"/>
</dbReference>
<evidence type="ECO:0000313" key="2">
    <source>
        <dbReference type="EMBL" id="KRO62347.1"/>
    </source>
</evidence>
<dbReference type="EMBL" id="LIBO01000091">
    <property type="protein sequence ID" value="KRO62347.1"/>
    <property type="molecule type" value="Genomic_DNA"/>
</dbReference>
<reference evidence="2 3" key="1">
    <citation type="submission" date="2015-10" db="EMBL/GenBank/DDBJ databases">
        <title>Metagenome-Assembled Genomes uncover a global brackish microbiome.</title>
        <authorList>
            <person name="Hugerth L.W."/>
            <person name="Larsson J."/>
            <person name="Alneberg J."/>
            <person name="Lindh M.V."/>
            <person name="Legrand C."/>
            <person name="Pinhassi J."/>
            <person name="Andersson A.F."/>
        </authorList>
    </citation>
    <scope>NUCLEOTIDE SEQUENCE [LARGE SCALE GENOMIC DNA]</scope>
    <source>
        <strain evidence="2">BACL18 MAG-120507-bin52</strain>
    </source>
</reference>
<dbReference type="InterPro" id="IPR047262">
    <property type="entry name" value="PRX-like1"/>
</dbReference>
<dbReference type="PROSITE" id="PS51352">
    <property type="entry name" value="THIOREDOXIN_2"/>
    <property type="match status" value="1"/>
</dbReference>
<accession>A0A0R2RMM9</accession>
<name>A0A0R2RMM9_9BACT</name>
<gene>
    <name evidence="2" type="ORF">ABR82_03440</name>
</gene>
<evidence type="ECO:0000313" key="3">
    <source>
        <dbReference type="Proteomes" id="UP000051269"/>
    </source>
</evidence>
<proteinExistence type="predicted"/>
<dbReference type="AlphaFoldDB" id="A0A0R2RMM9"/>
<feature type="domain" description="Thioredoxin" evidence="1">
    <location>
        <begin position="10"/>
        <end position="165"/>
    </location>
</feature>
<dbReference type="InterPro" id="IPR013766">
    <property type="entry name" value="Thioredoxin_domain"/>
</dbReference>
<comment type="caution">
    <text evidence="2">The sequence shown here is derived from an EMBL/GenBank/DDBJ whole genome shotgun (WGS) entry which is preliminary data.</text>
</comment>
<dbReference type="SUPFAM" id="SSF52833">
    <property type="entry name" value="Thioredoxin-like"/>
    <property type="match status" value="1"/>
</dbReference>
<dbReference type="CDD" id="cd02969">
    <property type="entry name" value="PRX_like1"/>
    <property type="match status" value="1"/>
</dbReference>